<feature type="domain" description="ABC transporter" evidence="3">
    <location>
        <begin position="16"/>
        <end position="258"/>
    </location>
</feature>
<gene>
    <name evidence="4" type="ORF">G3I29_03965</name>
</gene>
<dbReference type="InterPro" id="IPR027417">
    <property type="entry name" value="P-loop_NTPase"/>
</dbReference>
<dbReference type="EMBL" id="JAAGLQ010000077">
    <property type="protein sequence ID" value="NEA14701.1"/>
    <property type="molecule type" value="Genomic_DNA"/>
</dbReference>
<dbReference type="GO" id="GO:0005886">
    <property type="term" value="C:plasma membrane"/>
    <property type="evidence" value="ECO:0007669"/>
    <property type="project" value="TreeGrafter"/>
</dbReference>
<sequence length="510" mass="53989">MSDLSPAPLSTTVSPTPVASVTGLGIRVPDGPVLLPETSAEFHAGQVTALMGASGSGKTTLLRALIGHLPPGAGVTGSLDVLGRTPHQLPAEELRTLRRTALAYVGQDPGSALNPRMTARRLVAELATDPSEDTVLALLAECRLPLDTGIAGRRPTALSGGQQRRVALARALAHAPKILLLDEPTSGLDDTVRDEIAHLLRHLAAARDLAVVIATHDPHLVETCADHTIRLTPKTLPVPRTRAAEPATTVTRPDRLPSGDGLAAHAVDAFFRGSRRPVLSDVAFGAPPGAATAVIGPSGSGKTTLLRVMAGLHPTHTGRLVLDGRPLDALVRRRTREQRRRVQLVPQNPLAALNPRHTVGRQLTRPLRLHTGLPKSARPERVTELLAQVGLAPDYADRRPGELSGGQRQRVSIARALATGPDILLCDEVTSALDADTAAGIMDLLTRLRAEHRMTLVVVSHEHHLVARYTDTVHVLEDGRITGSGPTAALLHRFSGKGPAQAHDQSLPRG</sequence>
<organism evidence="4 5">
    <name type="scientific">Streptomyces halstedii</name>
    <dbReference type="NCBI Taxonomy" id="1944"/>
    <lineage>
        <taxon>Bacteria</taxon>
        <taxon>Bacillati</taxon>
        <taxon>Actinomycetota</taxon>
        <taxon>Actinomycetes</taxon>
        <taxon>Kitasatosporales</taxon>
        <taxon>Streptomycetaceae</taxon>
        <taxon>Streptomyces</taxon>
    </lineage>
</organism>
<evidence type="ECO:0000256" key="1">
    <source>
        <dbReference type="ARBA" id="ARBA00022741"/>
    </source>
</evidence>
<dbReference type="PROSITE" id="PS00211">
    <property type="entry name" value="ABC_TRANSPORTER_1"/>
    <property type="match status" value="2"/>
</dbReference>
<evidence type="ECO:0000313" key="5">
    <source>
        <dbReference type="Proteomes" id="UP000471293"/>
    </source>
</evidence>
<accession>A0A6N9TT77</accession>
<dbReference type="SUPFAM" id="SSF52540">
    <property type="entry name" value="P-loop containing nucleoside triphosphate hydrolases"/>
    <property type="match status" value="2"/>
</dbReference>
<dbReference type="GO" id="GO:0005524">
    <property type="term" value="F:ATP binding"/>
    <property type="evidence" value="ECO:0007669"/>
    <property type="project" value="UniProtKB-KW"/>
</dbReference>
<keyword evidence="1" id="KW-0547">Nucleotide-binding</keyword>
<evidence type="ECO:0000313" key="4">
    <source>
        <dbReference type="EMBL" id="NEA14701.1"/>
    </source>
</evidence>
<keyword evidence="2 4" id="KW-0067">ATP-binding</keyword>
<dbReference type="PROSITE" id="PS50893">
    <property type="entry name" value="ABC_TRANSPORTER_2"/>
    <property type="match status" value="2"/>
</dbReference>
<protein>
    <submittedName>
        <fullName evidence="4">ABC transporter ATP-binding protein</fullName>
    </submittedName>
</protein>
<dbReference type="Proteomes" id="UP000471293">
    <property type="component" value="Unassembled WGS sequence"/>
</dbReference>
<dbReference type="InterPro" id="IPR017871">
    <property type="entry name" value="ABC_transporter-like_CS"/>
</dbReference>
<reference evidence="4 5" key="1">
    <citation type="submission" date="2020-01" db="EMBL/GenBank/DDBJ databases">
        <title>Insect and environment-associated Actinomycetes.</title>
        <authorList>
            <person name="Currrie C."/>
            <person name="Chevrette M."/>
            <person name="Carlson C."/>
            <person name="Stubbendieck R."/>
            <person name="Wendt-Pienkowski E."/>
        </authorList>
    </citation>
    <scope>NUCLEOTIDE SEQUENCE [LARGE SCALE GENOMIC DNA]</scope>
    <source>
        <strain evidence="4 5">SID11342</strain>
    </source>
</reference>
<feature type="domain" description="ABC transporter" evidence="3">
    <location>
        <begin position="264"/>
        <end position="503"/>
    </location>
</feature>
<dbReference type="GO" id="GO:0022857">
    <property type="term" value="F:transmembrane transporter activity"/>
    <property type="evidence" value="ECO:0007669"/>
    <property type="project" value="TreeGrafter"/>
</dbReference>
<dbReference type="PANTHER" id="PTHR24220:SF685">
    <property type="entry name" value="ABC TRANSPORTER RELATED"/>
    <property type="match status" value="1"/>
</dbReference>
<dbReference type="GO" id="GO:0016887">
    <property type="term" value="F:ATP hydrolysis activity"/>
    <property type="evidence" value="ECO:0007669"/>
    <property type="project" value="InterPro"/>
</dbReference>
<dbReference type="SMART" id="SM00382">
    <property type="entry name" value="AAA"/>
    <property type="match status" value="2"/>
</dbReference>
<dbReference type="CDD" id="cd03257">
    <property type="entry name" value="ABC_NikE_OppD_transporters"/>
    <property type="match status" value="1"/>
</dbReference>
<dbReference type="InterPro" id="IPR003439">
    <property type="entry name" value="ABC_transporter-like_ATP-bd"/>
</dbReference>
<name>A0A6N9TT77_STRHA</name>
<evidence type="ECO:0000259" key="3">
    <source>
        <dbReference type="PROSITE" id="PS50893"/>
    </source>
</evidence>
<dbReference type="Pfam" id="PF00005">
    <property type="entry name" value="ABC_tran"/>
    <property type="match status" value="2"/>
</dbReference>
<dbReference type="Gene3D" id="3.40.50.300">
    <property type="entry name" value="P-loop containing nucleotide triphosphate hydrolases"/>
    <property type="match status" value="2"/>
</dbReference>
<comment type="caution">
    <text evidence="4">The sequence shown here is derived from an EMBL/GenBank/DDBJ whole genome shotgun (WGS) entry which is preliminary data.</text>
</comment>
<dbReference type="InterPro" id="IPR003593">
    <property type="entry name" value="AAA+_ATPase"/>
</dbReference>
<dbReference type="RefSeq" id="WP_164342462.1">
    <property type="nucleotide sequence ID" value="NZ_JAAGLQ010000077.1"/>
</dbReference>
<dbReference type="AlphaFoldDB" id="A0A6N9TT77"/>
<proteinExistence type="predicted"/>
<evidence type="ECO:0000256" key="2">
    <source>
        <dbReference type="ARBA" id="ARBA00022840"/>
    </source>
</evidence>
<dbReference type="InterPro" id="IPR015854">
    <property type="entry name" value="ABC_transpr_LolD-like"/>
</dbReference>
<dbReference type="PANTHER" id="PTHR24220">
    <property type="entry name" value="IMPORT ATP-BINDING PROTEIN"/>
    <property type="match status" value="1"/>
</dbReference>